<comment type="caution">
    <text evidence="2">The sequence shown here is derived from an EMBL/GenBank/DDBJ whole genome shotgun (WGS) entry which is preliminary data.</text>
</comment>
<dbReference type="OrthoDB" id="664428at2"/>
<dbReference type="RefSeq" id="WP_108687945.1">
    <property type="nucleotide sequence ID" value="NZ_QCYK01000002.1"/>
</dbReference>
<feature type="transmembrane region" description="Helical" evidence="1">
    <location>
        <begin position="77"/>
        <end position="94"/>
    </location>
</feature>
<gene>
    <name evidence="2" type="ORF">DCC81_17875</name>
</gene>
<feature type="transmembrane region" description="Helical" evidence="1">
    <location>
        <begin position="147"/>
        <end position="169"/>
    </location>
</feature>
<name>A0A2T7BIL0_9BACT</name>
<proteinExistence type="predicted"/>
<reference evidence="2 3" key="1">
    <citation type="submission" date="2018-04" db="EMBL/GenBank/DDBJ databases">
        <title>Chitinophaga fuyangensis sp. nov., isolated from soil in a chemical factory.</title>
        <authorList>
            <person name="Chen K."/>
        </authorList>
    </citation>
    <scope>NUCLEOTIDE SEQUENCE [LARGE SCALE GENOMIC DNA]</scope>
    <source>
        <strain evidence="2 3">LY-1</strain>
    </source>
</reference>
<feature type="transmembrane region" description="Helical" evidence="1">
    <location>
        <begin position="175"/>
        <end position="192"/>
    </location>
</feature>
<keyword evidence="1" id="KW-0812">Transmembrane</keyword>
<evidence type="ECO:0000256" key="1">
    <source>
        <dbReference type="SAM" id="Phobius"/>
    </source>
</evidence>
<feature type="transmembrane region" description="Helical" evidence="1">
    <location>
        <begin position="43"/>
        <end position="65"/>
    </location>
</feature>
<feature type="transmembrane region" description="Helical" evidence="1">
    <location>
        <begin position="114"/>
        <end position="135"/>
    </location>
</feature>
<dbReference type="Proteomes" id="UP000244450">
    <property type="component" value="Unassembled WGS sequence"/>
</dbReference>
<dbReference type="AlphaFoldDB" id="A0A2T7BIL0"/>
<accession>A0A2T7BIL0</accession>
<evidence type="ECO:0000313" key="2">
    <source>
        <dbReference type="EMBL" id="PUZ26108.1"/>
    </source>
</evidence>
<dbReference type="EMBL" id="QCYK01000002">
    <property type="protein sequence ID" value="PUZ26108.1"/>
    <property type="molecule type" value="Genomic_DNA"/>
</dbReference>
<feature type="transmembrane region" description="Helical" evidence="1">
    <location>
        <begin position="12"/>
        <end position="31"/>
    </location>
</feature>
<organism evidence="2 3">
    <name type="scientific">Chitinophaga parva</name>
    <dbReference type="NCBI Taxonomy" id="2169414"/>
    <lineage>
        <taxon>Bacteria</taxon>
        <taxon>Pseudomonadati</taxon>
        <taxon>Bacteroidota</taxon>
        <taxon>Chitinophagia</taxon>
        <taxon>Chitinophagales</taxon>
        <taxon>Chitinophagaceae</taxon>
        <taxon>Chitinophaga</taxon>
    </lineage>
</organism>
<evidence type="ECO:0000313" key="3">
    <source>
        <dbReference type="Proteomes" id="UP000244450"/>
    </source>
</evidence>
<keyword evidence="1" id="KW-1133">Transmembrane helix</keyword>
<sequence length="237" mass="26616">MPQELTGKKVLYPYAAWYFAAGILITWLGFSRSYFAKLGTNDIYHHIHGATAGAWMALLIVQPILYHKGKFALHRKLGRIASSILVPLLVLGGLKMMHSMISNAASYPPGAAYQLAYADACSILFFLLFFGLSLYNSADVHAHARYMACTILVLLPPAIVRALFFIPWFDSFTKALNAGYLLIELALVVLLLDDRRYGPVRKPYLVALLLFVSLHFTLNLVPHWGWWHTAMDRFAAL</sequence>
<keyword evidence="3" id="KW-1185">Reference proteome</keyword>
<protein>
    <submittedName>
        <fullName evidence="2">Uncharacterized protein</fullName>
    </submittedName>
</protein>
<keyword evidence="1" id="KW-0472">Membrane</keyword>
<feature type="transmembrane region" description="Helical" evidence="1">
    <location>
        <begin position="204"/>
        <end position="227"/>
    </location>
</feature>